<organism evidence="1">
    <name type="scientific">marine metagenome</name>
    <dbReference type="NCBI Taxonomy" id="408172"/>
    <lineage>
        <taxon>unclassified sequences</taxon>
        <taxon>metagenomes</taxon>
        <taxon>ecological metagenomes</taxon>
    </lineage>
</organism>
<protein>
    <submittedName>
        <fullName evidence="1">Uncharacterized protein</fullName>
    </submittedName>
</protein>
<accession>A0A381X1L0</accession>
<evidence type="ECO:0000313" key="1">
    <source>
        <dbReference type="EMBL" id="SVA58644.1"/>
    </source>
</evidence>
<dbReference type="AlphaFoldDB" id="A0A381X1L0"/>
<sequence>MSAPLFTKILENNQLINGRLNADKSDLEKLFMALQKDSERLIRKQTRQEEIIKSSISKRHEIKLQIKRNSESIQKSFHPSNEKISLLYKKMGDIFYIKARFYWEGKQREVQVGSIPTVIEIINKMISNKLLEGLKPVRAKKLTWNEIKKRSNLMNGIKKIASLKSQEYILRKLMFNKLNIIGSKDISTIDKDETPEITRDNSQNPENYKSETVEVTEVEDGDNWYDRWRKDNL</sequence>
<proteinExistence type="predicted"/>
<reference evidence="1" key="1">
    <citation type="submission" date="2018-05" db="EMBL/GenBank/DDBJ databases">
        <authorList>
            <person name="Lanie J.A."/>
            <person name="Ng W.-L."/>
            <person name="Kazmierczak K.M."/>
            <person name="Andrzejewski T.M."/>
            <person name="Davidsen T.M."/>
            <person name="Wayne K.J."/>
            <person name="Tettelin H."/>
            <person name="Glass J.I."/>
            <person name="Rusch D."/>
            <person name="Podicherti R."/>
            <person name="Tsui H.-C.T."/>
            <person name="Winkler M.E."/>
        </authorList>
    </citation>
    <scope>NUCLEOTIDE SEQUENCE</scope>
</reference>
<dbReference type="EMBL" id="UINC01013598">
    <property type="protein sequence ID" value="SVA58644.1"/>
    <property type="molecule type" value="Genomic_DNA"/>
</dbReference>
<name>A0A381X1L0_9ZZZZ</name>
<gene>
    <name evidence="1" type="ORF">METZ01_LOCUS111498</name>
</gene>